<dbReference type="PANTHER" id="PTHR38353">
    <property type="entry name" value="TROPOMYOSIN"/>
    <property type="match status" value="1"/>
</dbReference>
<organism evidence="2 3">
    <name type="scientific">Cuscuta epithymum</name>
    <dbReference type="NCBI Taxonomy" id="186058"/>
    <lineage>
        <taxon>Eukaryota</taxon>
        <taxon>Viridiplantae</taxon>
        <taxon>Streptophyta</taxon>
        <taxon>Embryophyta</taxon>
        <taxon>Tracheophyta</taxon>
        <taxon>Spermatophyta</taxon>
        <taxon>Magnoliopsida</taxon>
        <taxon>eudicotyledons</taxon>
        <taxon>Gunneridae</taxon>
        <taxon>Pentapetalae</taxon>
        <taxon>asterids</taxon>
        <taxon>lamiids</taxon>
        <taxon>Solanales</taxon>
        <taxon>Convolvulaceae</taxon>
        <taxon>Cuscuteae</taxon>
        <taxon>Cuscuta</taxon>
        <taxon>Cuscuta subgen. Cuscuta</taxon>
    </lineage>
</organism>
<dbReference type="PANTHER" id="PTHR38353:SF2">
    <property type="entry name" value="TROPOMYOSIN"/>
    <property type="match status" value="1"/>
</dbReference>
<evidence type="ECO:0000313" key="3">
    <source>
        <dbReference type="Proteomes" id="UP001152523"/>
    </source>
</evidence>
<reference evidence="2" key="1">
    <citation type="submission" date="2022-07" db="EMBL/GenBank/DDBJ databases">
        <authorList>
            <person name="Macas J."/>
            <person name="Novak P."/>
            <person name="Neumann P."/>
        </authorList>
    </citation>
    <scope>NUCLEOTIDE SEQUENCE</scope>
</reference>
<proteinExistence type="predicted"/>
<name>A0AAV0EU04_9ASTE</name>
<feature type="coiled-coil region" evidence="1">
    <location>
        <begin position="1"/>
        <end position="28"/>
    </location>
</feature>
<protein>
    <submittedName>
        <fullName evidence="2">Uncharacterized protein</fullName>
    </submittedName>
</protein>
<dbReference type="AlphaFoldDB" id="A0AAV0EU04"/>
<comment type="caution">
    <text evidence="2">The sequence shown here is derived from an EMBL/GenBank/DDBJ whole genome shotgun (WGS) entry which is preliminary data.</text>
</comment>
<dbReference type="EMBL" id="CAMAPF010000944">
    <property type="protein sequence ID" value="CAH9126732.1"/>
    <property type="molecule type" value="Genomic_DNA"/>
</dbReference>
<evidence type="ECO:0000256" key="1">
    <source>
        <dbReference type="SAM" id="Coils"/>
    </source>
</evidence>
<accession>A0AAV0EU04</accession>
<feature type="coiled-coil region" evidence="1">
    <location>
        <begin position="165"/>
        <end position="192"/>
    </location>
</feature>
<evidence type="ECO:0000313" key="2">
    <source>
        <dbReference type="EMBL" id="CAH9126732.1"/>
    </source>
</evidence>
<keyword evidence="3" id="KW-1185">Reference proteome</keyword>
<sequence length="274" mass="31340">MEEYLQCMKTLRSQMNDVEDQAAKVSAEEQMLFATVQTLEGDLSSVKRHTLQTKEETDKMEKAKGEICSMILAKQRKFPSLEANLSTLYQSLELIQQERGNLPVKLSEKRSYYSMVTDDIINQLKEQQRWMDDHKHSSLIGENSQPTDTTFKKPGELEVCQDDAVKSVSNNYEAASNELSLVKQQKLELDLENSKLTQSVEIMKKKINDFKPELREMDVKFLEKELLALLADKAELAEFMQSLQLQIVKLKGISHTINCSCGEKYEIELNSCVG</sequence>
<keyword evidence="1" id="KW-0175">Coiled coil</keyword>
<dbReference type="Proteomes" id="UP001152523">
    <property type="component" value="Unassembled WGS sequence"/>
</dbReference>
<gene>
    <name evidence="2" type="ORF">CEPIT_LOCUS27764</name>
</gene>